<accession>T1JVD3</accession>
<dbReference type="Proteomes" id="UP000015104">
    <property type="component" value="Unassembled WGS sequence"/>
</dbReference>
<feature type="transmembrane region" description="Helical" evidence="1">
    <location>
        <begin position="74"/>
        <end position="93"/>
    </location>
</feature>
<feature type="transmembrane region" description="Helical" evidence="1">
    <location>
        <begin position="233"/>
        <end position="251"/>
    </location>
</feature>
<feature type="transmembrane region" description="Helical" evidence="1">
    <location>
        <begin position="113"/>
        <end position="135"/>
    </location>
</feature>
<feature type="transmembrane region" description="Helical" evidence="1">
    <location>
        <begin position="299"/>
        <end position="321"/>
    </location>
</feature>
<feature type="transmembrane region" description="Helical" evidence="1">
    <location>
        <begin position="328"/>
        <end position="351"/>
    </location>
</feature>
<organism evidence="2 3">
    <name type="scientific">Tetranychus urticae</name>
    <name type="common">Two-spotted spider mite</name>
    <dbReference type="NCBI Taxonomy" id="32264"/>
    <lineage>
        <taxon>Eukaryota</taxon>
        <taxon>Metazoa</taxon>
        <taxon>Ecdysozoa</taxon>
        <taxon>Arthropoda</taxon>
        <taxon>Chelicerata</taxon>
        <taxon>Arachnida</taxon>
        <taxon>Acari</taxon>
        <taxon>Acariformes</taxon>
        <taxon>Trombidiformes</taxon>
        <taxon>Prostigmata</taxon>
        <taxon>Eleutherengona</taxon>
        <taxon>Raphignathae</taxon>
        <taxon>Tetranychoidea</taxon>
        <taxon>Tetranychidae</taxon>
        <taxon>Tetranychus</taxon>
    </lineage>
</organism>
<keyword evidence="1" id="KW-0472">Membrane</keyword>
<dbReference type="AlphaFoldDB" id="T1JVD3"/>
<keyword evidence="1" id="KW-0812">Transmembrane</keyword>
<sequence length="429" mass="50049">MKQNFIKLFYFDLLKVIKLIVTKQFHEHDFKQVSIESIELLEHRIKFYLALRHGFDQNIDKTTKLDQKKDFGHWMLRFWYLVGMLRAVVVLNIHDETAIYFGDLAYGSKDRDFLWIIIIVGVTIMAMCHELVLIVENRDGFVGEPARIKVLLKNGFSHFPFVKLQQNEFCRLIYFIGEFHNFFIVTIVPHILILYNYELVICVYKNLSLKTIFFEIAWTCTLTPLVTYYAVQLVCYGALFCIYAGVFYYHMDSLVNATSTLLASIDNARNTDIKFILEHTLILFNEIDFYSSRVRSMLFYFYTGVALQSLWFIQFGVIVGNHSVVMDILIAFIGIALIAHNLITSLFSAQLNKKVASLYSMWHQIYCKSRSTTIMKLKMVEILNRLTLPTTGVQIGDFGLVTKEFVLIFFLEFISTIMMFKVNFGSFFS</sequence>
<evidence type="ECO:0000313" key="2">
    <source>
        <dbReference type="EnsemblMetazoa" id="tetur02g04180.1"/>
    </source>
</evidence>
<keyword evidence="1" id="KW-1133">Transmembrane helix</keyword>
<dbReference type="EMBL" id="CAEY01000792">
    <property type="status" value="NOT_ANNOTATED_CDS"/>
    <property type="molecule type" value="Genomic_DNA"/>
</dbReference>
<reference evidence="3" key="1">
    <citation type="submission" date="2011-08" db="EMBL/GenBank/DDBJ databases">
        <authorList>
            <person name="Rombauts S."/>
        </authorList>
    </citation>
    <scope>NUCLEOTIDE SEQUENCE</scope>
    <source>
        <strain evidence="3">London</strain>
    </source>
</reference>
<keyword evidence="3" id="KW-1185">Reference proteome</keyword>
<evidence type="ECO:0000256" key="1">
    <source>
        <dbReference type="SAM" id="Phobius"/>
    </source>
</evidence>
<name>T1JVD3_TETUR</name>
<dbReference type="EnsemblMetazoa" id="tetur02g04180.1">
    <property type="protein sequence ID" value="tetur02g04180.1"/>
    <property type="gene ID" value="tetur02g04180"/>
</dbReference>
<protein>
    <recommendedName>
        <fullName evidence="4">Gustatory receptor</fullName>
    </recommendedName>
</protein>
<dbReference type="HOGENOM" id="CLU_639895_0_0_1"/>
<reference evidence="2" key="2">
    <citation type="submission" date="2015-06" db="UniProtKB">
        <authorList>
            <consortium name="EnsemblMetazoa"/>
        </authorList>
    </citation>
    <scope>IDENTIFICATION</scope>
</reference>
<proteinExistence type="predicted"/>
<evidence type="ECO:0000313" key="3">
    <source>
        <dbReference type="Proteomes" id="UP000015104"/>
    </source>
</evidence>
<feature type="transmembrane region" description="Helical" evidence="1">
    <location>
        <begin position="405"/>
        <end position="424"/>
    </location>
</feature>
<feature type="transmembrane region" description="Helical" evidence="1">
    <location>
        <begin position="172"/>
        <end position="195"/>
    </location>
</feature>
<evidence type="ECO:0008006" key="4">
    <source>
        <dbReference type="Google" id="ProtNLM"/>
    </source>
</evidence>